<dbReference type="EMBL" id="CAKKNE010000001">
    <property type="protein sequence ID" value="CAH0365704.1"/>
    <property type="molecule type" value="Genomic_DNA"/>
</dbReference>
<dbReference type="Proteomes" id="UP000789595">
    <property type="component" value="Unassembled WGS sequence"/>
</dbReference>
<organism evidence="1 2">
    <name type="scientific">Pelagomonas calceolata</name>
    <dbReference type="NCBI Taxonomy" id="35677"/>
    <lineage>
        <taxon>Eukaryota</taxon>
        <taxon>Sar</taxon>
        <taxon>Stramenopiles</taxon>
        <taxon>Ochrophyta</taxon>
        <taxon>Pelagophyceae</taxon>
        <taxon>Pelagomonadales</taxon>
        <taxon>Pelagomonadaceae</taxon>
        <taxon>Pelagomonas</taxon>
    </lineage>
</organism>
<keyword evidence="2" id="KW-1185">Reference proteome</keyword>
<evidence type="ECO:0000313" key="2">
    <source>
        <dbReference type="Proteomes" id="UP000789595"/>
    </source>
</evidence>
<accession>A0A8J2SC28</accession>
<proteinExistence type="predicted"/>
<dbReference type="AlphaFoldDB" id="A0A8J2SC28"/>
<gene>
    <name evidence="1" type="ORF">PECAL_1P21550</name>
</gene>
<evidence type="ECO:0000313" key="1">
    <source>
        <dbReference type="EMBL" id="CAH0365704.1"/>
    </source>
</evidence>
<name>A0A8J2SC28_9STRA</name>
<protein>
    <submittedName>
        <fullName evidence="1">Uncharacterized protein</fullName>
    </submittedName>
</protein>
<reference evidence="1" key="1">
    <citation type="submission" date="2021-11" db="EMBL/GenBank/DDBJ databases">
        <authorList>
            <consortium name="Genoscope - CEA"/>
            <person name="William W."/>
        </authorList>
    </citation>
    <scope>NUCLEOTIDE SEQUENCE</scope>
</reference>
<comment type="caution">
    <text evidence="1">The sequence shown here is derived from an EMBL/GenBank/DDBJ whole genome shotgun (WGS) entry which is preliminary data.</text>
</comment>
<sequence>MLSIAQLKIISGCANITPGAARASSSPGVPSPVVSQERSLPTELWVHALEYASLDETLAAFDVSKAFRSASRFALNKGRWAPVVKVVLAIKSFPWRQYGFAKQKHVDQVQAEFYAAWHVREPRLLEQIMNAVHTYGSADMEYVLGELLRAAEPAISDDALGRVVATLEHVDARHPGDTAPSFIFEKWLKFLPGVSQFLASKDDWVPRLFDAAERCIDGYHAGNVLCGVLVNILGYDDAAEFETETAARRMTAGWSDEHKRDELVAVFRRVQRDRYYERADELNEELAAIEREAWISDPTGW</sequence>